<gene>
    <name evidence="1" type="ORF">NW209_14465</name>
</gene>
<evidence type="ECO:0000313" key="2">
    <source>
        <dbReference type="Proteomes" id="UP001204579"/>
    </source>
</evidence>
<sequence>MRRKLLLFDYIVGKIVDWQAQIDWQKRYNELTRAQINEILATLSGKRLMKLLYFICLSSVHEDTQKRQDSLFGIFDRYIAMENGPVEDSVYHNRGILLRYTFDSELKLSDKYQEHFKFNYPDVDENAYNKSDIYRVEILNEQLQDPKNNKETDETNLMLYAKMVDKSIEHLRNKKTFPFEDKELLIQMTHELPLWNKYINKNDTCIQLDNIEELKYERHCFDELLG</sequence>
<accession>A0AAW5N3W4</accession>
<proteinExistence type="predicted"/>
<evidence type="ECO:0000313" key="1">
    <source>
        <dbReference type="EMBL" id="MCR8875191.1"/>
    </source>
</evidence>
<reference evidence="1 2" key="1">
    <citation type="submission" date="2022-08" db="EMBL/GenBank/DDBJ databases">
        <authorList>
            <person name="Zeman M."/>
            <person name="Kubasova T."/>
        </authorList>
    </citation>
    <scope>NUCLEOTIDE SEQUENCE [LARGE SCALE GENOMIC DNA]</scope>
    <source>
        <strain evidence="1 2">ET62</strain>
    </source>
</reference>
<organism evidence="1 2">
    <name type="scientific">Phocaeicola barnesiae</name>
    <dbReference type="NCBI Taxonomy" id="376804"/>
    <lineage>
        <taxon>Bacteria</taxon>
        <taxon>Pseudomonadati</taxon>
        <taxon>Bacteroidota</taxon>
        <taxon>Bacteroidia</taxon>
        <taxon>Bacteroidales</taxon>
        <taxon>Bacteroidaceae</taxon>
        <taxon>Phocaeicola</taxon>
    </lineage>
</organism>
<dbReference type="EMBL" id="JANRHJ010000022">
    <property type="protein sequence ID" value="MCR8875191.1"/>
    <property type="molecule type" value="Genomic_DNA"/>
</dbReference>
<dbReference type="Proteomes" id="UP001204579">
    <property type="component" value="Unassembled WGS sequence"/>
</dbReference>
<dbReference type="AlphaFoldDB" id="A0AAW5N3W4"/>
<comment type="caution">
    <text evidence="1">The sequence shown here is derived from an EMBL/GenBank/DDBJ whole genome shotgun (WGS) entry which is preliminary data.</text>
</comment>
<keyword evidence="2" id="KW-1185">Reference proteome</keyword>
<name>A0AAW5N3W4_9BACT</name>
<protein>
    <submittedName>
        <fullName evidence="1">Panacea domain-containing protein</fullName>
    </submittedName>
</protein>
<dbReference type="RefSeq" id="WP_204430859.1">
    <property type="nucleotide sequence ID" value="NZ_JANRHJ010000022.1"/>
</dbReference>